<dbReference type="InParanoid" id="G2XC43"/>
<dbReference type="GO" id="GO:0042802">
    <property type="term" value="F:identical protein binding"/>
    <property type="evidence" value="ECO:0007669"/>
    <property type="project" value="TreeGrafter"/>
</dbReference>
<dbReference type="GO" id="GO:0030170">
    <property type="term" value="F:pyridoxal phosphate binding"/>
    <property type="evidence" value="ECO:0007669"/>
    <property type="project" value="InterPro"/>
</dbReference>
<comment type="cofactor">
    <cofactor evidence="1">
        <name>pyridoxal 5'-phosphate</name>
        <dbReference type="ChEBI" id="CHEBI:597326"/>
    </cofactor>
</comment>
<gene>
    <name evidence="8" type="ORF">VDAG_07725</name>
</gene>
<sequence length="440" mass="47655">MALRIPFRVQLTKAQPCVAAGALLARRALSTTSHKAAVTNPDPTDDSPSAALVAEHAPYMVATYARPPPVFVKGEGSWIWDIENRKYLDFTAGIAVNALGHCDPEITKLAADQAATLVHASNLYYNPWTGALSKLLVEKTRAAGAMHDADAVFICNSGSEANEAAIKFARKTGKQIDPSGNKTDVVSFHNAFHGRTMGSLSATHNPKYQQPFAPMLPGFRAGTFNDIDAIDALVTDKTCGVIVEPIQGEGGVTVATDAFLTALAKRCRAVGAVLIYDEIQCGLGRTGTFWAHAHLPKEAHPDILTTAKGPRQRLPHRRHPRQRPRRRQIKVGDHGTTFGGTRWPLQKSVVAKGDLFRKRFDAWQARWPALITEVRGKGLILGLQLSQDPTPIVKAARERGLLVITAGTNTLRFVPPLTITESEIQQGLDVLEEAIVATVA</sequence>
<dbReference type="OMA" id="MVPGFKY"/>
<feature type="region of interest" description="Disordered" evidence="7">
    <location>
        <begin position="309"/>
        <end position="333"/>
    </location>
</feature>
<organism evidence="8 9">
    <name type="scientific">Verticillium dahliae (strain VdLs.17 / ATCC MYA-4575 / FGSC 10137)</name>
    <name type="common">Verticillium wilt</name>
    <dbReference type="NCBI Taxonomy" id="498257"/>
    <lineage>
        <taxon>Eukaryota</taxon>
        <taxon>Fungi</taxon>
        <taxon>Dikarya</taxon>
        <taxon>Ascomycota</taxon>
        <taxon>Pezizomycotina</taxon>
        <taxon>Sordariomycetes</taxon>
        <taxon>Hypocreomycetidae</taxon>
        <taxon>Glomerellales</taxon>
        <taxon>Plectosphaerellaceae</taxon>
        <taxon>Verticillium</taxon>
    </lineage>
</organism>
<dbReference type="Pfam" id="PF00202">
    <property type="entry name" value="Aminotran_3"/>
    <property type="match status" value="1"/>
</dbReference>
<keyword evidence="9" id="KW-1185">Reference proteome</keyword>
<proteinExistence type="inferred from homology"/>
<accession>G2XC43</accession>
<evidence type="ECO:0000313" key="9">
    <source>
        <dbReference type="Proteomes" id="UP000001611"/>
    </source>
</evidence>
<dbReference type="Gene3D" id="3.40.640.10">
    <property type="entry name" value="Type I PLP-dependent aspartate aminotransferase-like (Major domain)"/>
    <property type="match status" value="1"/>
</dbReference>
<dbReference type="Proteomes" id="UP000001611">
    <property type="component" value="Unassembled WGS sequence"/>
</dbReference>
<evidence type="ECO:0000256" key="5">
    <source>
        <dbReference type="ARBA" id="ARBA00022898"/>
    </source>
</evidence>
<dbReference type="KEGG" id="vda:VDAG_07725"/>
<comment type="similarity">
    <text evidence="2 6">Belongs to the class-III pyridoxal-phosphate-dependent aminotransferase family.</text>
</comment>
<feature type="compositionally biased region" description="Basic residues" evidence="7">
    <location>
        <begin position="310"/>
        <end position="329"/>
    </location>
</feature>
<dbReference type="PANTHER" id="PTHR11986:SF79">
    <property type="entry name" value="ACETYLORNITHINE AMINOTRANSFERASE, MITOCHONDRIAL"/>
    <property type="match status" value="1"/>
</dbReference>
<dbReference type="OrthoDB" id="5419315at2759"/>
<protein>
    <submittedName>
        <fullName evidence="8">Acetylornithine aminotransferase</fullName>
    </submittedName>
</protein>
<dbReference type="GO" id="GO:0008483">
    <property type="term" value="F:transaminase activity"/>
    <property type="evidence" value="ECO:0007669"/>
    <property type="project" value="UniProtKB-KW"/>
</dbReference>
<dbReference type="AlphaFoldDB" id="G2XC43"/>
<dbReference type="SUPFAM" id="SSF53383">
    <property type="entry name" value="PLP-dependent transferases"/>
    <property type="match status" value="1"/>
</dbReference>
<keyword evidence="5 6" id="KW-0663">Pyridoxal phosphate</keyword>
<dbReference type="HOGENOM" id="CLU_016922_10_1_1"/>
<dbReference type="InterPro" id="IPR015421">
    <property type="entry name" value="PyrdxlP-dep_Trfase_major"/>
</dbReference>
<name>G2XC43_VERDV</name>
<dbReference type="PIRSF" id="PIRSF000521">
    <property type="entry name" value="Transaminase_4ab_Lys_Orn"/>
    <property type="match status" value="1"/>
</dbReference>
<dbReference type="STRING" id="498257.G2XC43"/>
<dbReference type="Gene3D" id="3.90.1150.10">
    <property type="entry name" value="Aspartate Aminotransferase, domain 1"/>
    <property type="match status" value="2"/>
</dbReference>
<dbReference type="RefSeq" id="XP_009654925.1">
    <property type="nucleotide sequence ID" value="XM_009656630.1"/>
</dbReference>
<dbReference type="GeneID" id="20709188"/>
<dbReference type="InterPro" id="IPR015422">
    <property type="entry name" value="PyrdxlP-dep_Trfase_small"/>
</dbReference>
<dbReference type="EMBL" id="DS572711">
    <property type="protein sequence ID" value="EGY16561.1"/>
    <property type="molecule type" value="Genomic_DNA"/>
</dbReference>
<dbReference type="eggNOG" id="KOG1401">
    <property type="taxonomic scope" value="Eukaryota"/>
</dbReference>
<evidence type="ECO:0000256" key="6">
    <source>
        <dbReference type="RuleBase" id="RU003560"/>
    </source>
</evidence>
<dbReference type="InterPro" id="IPR005814">
    <property type="entry name" value="Aminotrans_3"/>
</dbReference>
<keyword evidence="3 8" id="KW-0032">Aminotransferase</keyword>
<dbReference type="InterPro" id="IPR015424">
    <property type="entry name" value="PyrdxlP-dep_Trfase"/>
</dbReference>
<dbReference type="FunFam" id="3.40.640.10:FF:000004">
    <property type="entry name" value="Acetylornithine aminotransferase"/>
    <property type="match status" value="1"/>
</dbReference>
<keyword evidence="4" id="KW-0808">Transferase</keyword>
<evidence type="ECO:0000256" key="1">
    <source>
        <dbReference type="ARBA" id="ARBA00001933"/>
    </source>
</evidence>
<evidence type="ECO:0000256" key="2">
    <source>
        <dbReference type="ARBA" id="ARBA00008954"/>
    </source>
</evidence>
<evidence type="ECO:0000256" key="7">
    <source>
        <dbReference type="SAM" id="MobiDB-lite"/>
    </source>
</evidence>
<dbReference type="GO" id="GO:0005759">
    <property type="term" value="C:mitochondrial matrix"/>
    <property type="evidence" value="ECO:0007669"/>
    <property type="project" value="TreeGrafter"/>
</dbReference>
<dbReference type="FunCoup" id="G2XC43">
    <property type="interactions" value="254"/>
</dbReference>
<dbReference type="InterPro" id="IPR050103">
    <property type="entry name" value="Class-III_PLP-dep_AT"/>
</dbReference>
<reference evidence="9" key="2">
    <citation type="journal article" date="2011" name="PLoS Pathog.">
        <title>Comparative genomics yields insights into niche adaptation of plant vascular wilt pathogens.</title>
        <authorList>
            <person name="Klosterman S.J."/>
            <person name="Subbarao K.V."/>
            <person name="Kang S."/>
            <person name="Veronese P."/>
            <person name="Gold S.E."/>
            <person name="Thomma B.P.H.J."/>
            <person name="Chen Z."/>
            <person name="Henrissat B."/>
            <person name="Lee Y.-H."/>
            <person name="Park J."/>
            <person name="Garcia-Pedrajas M.D."/>
            <person name="Barbara D.J."/>
            <person name="Anchieta A."/>
            <person name="de Jonge R."/>
            <person name="Santhanam P."/>
            <person name="Maruthachalam K."/>
            <person name="Atallah Z."/>
            <person name="Amyotte S.G."/>
            <person name="Paz Z."/>
            <person name="Inderbitzin P."/>
            <person name="Hayes R.J."/>
            <person name="Heiman D.I."/>
            <person name="Young S."/>
            <person name="Zeng Q."/>
            <person name="Engels R."/>
            <person name="Galagan J."/>
            <person name="Cuomo C.A."/>
            <person name="Dobinson K.F."/>
            <person name="Ma L.-J."/>
        </authorList>
    </citation>
    <scope>NUCLEOTIDE SEQUENCE [LARGE SCALE GENOMIC DNA]</scope>
    <source>
        <strain evidence="9">VdLs.17 / ATCC MYA-4575 / FGSC 10137</strain>
    </source>
</reference>
<evidence type="ECO:0000313" key="8">
    <source>
        <dbReference type="EMBL" id="EGY16561.1"/>
    </source>
</evidence>
<dbReference type="CDD" id="cd00610">
    <property type="entry name" value="OAT_like"/>
    <property type="match status" value="1"/>
</dbReference>
<evidence type="ECO:0000256" key="3">
    <source>
        <dbReference type="ARBA" id="ARBA00022576"/>
    </source>
</evidence>
<reference evidence="8 9" key="1">
    <citation type="submission" date="2008-03" db="EMBL/GenBank/DDBJ databases">
        <title>The Genome Sequence of Verticillium dahliae VdLs.17.</title>
        <authorList>
            <consortium name="The Broad Institute Genome Sequencing Platform"/>
            <person name="Ma L.-J.J."/>
            <person name="Klosterman S.J."/>
            <person name="Subbarao K."/>
            <person name="Dobinson K."/>
            <person name="Veronese P."/>
            <person name="Kang S."/>
            <person name="Gold S.E."/>
            <person name="Young S."/>
            <person name="Jaffe D."/>
            <person name="Gnerre S."/>
            <person name="Berlin A."/>
            <person name="Heiman D."/>
            <person name="Hepburn T."/>
            <person name="Sykes S."/>
            <person name="Alvarado L."/>
            <person name="Kodira C.D."/>
            <person name="Lander E."/>
            <person name="Galagan J."/>
            <person name="Nusbaum C."/>
            <person name="Birren B."/>
        </authorList>
    </citation>
    <scope>NUCLEOTIDE SEQUENCE [LARGE SCALE GENOMIC DNA]</scope>
    <source>
        <strain evidence="9">VdLs.17 / ATCC MYA-4575 / FGSC 10137</strain>
    </source>
</reference>
<evidence type="ECO:0000256" key="4">
    <source>
        <dbReference type="ARBA" id="ARBA00022679"/>
    </source>
</evidence>
<dbReference type="PANTHER" id="PTHR11986">
    <property type="entry name" value="AMINOTRANSFERASE CLASS III"/>
    <property type="match status" value="1"/>
</dbReference>